<dbReference type="Proteomes" id="UP000233332">
    <property type="component" value="Unassembled WGS sequence"/>
</dbReference>
<keyword evidence="4" id="KW-1185">Reference proteome</keyword>
<protein>
    <submittedName>
        <fullName evidence="3">XRE family transcriptional regulator</fullName>
    </submittedName>
</protein>
<dbReference type="AlphaFoldDB" id="A0A2N3L333"/>
<sequence>MDEIETRLADRLAALRSDRGWSLDDLAKRSAVSRASLSRIENGDVSPTASVLGKLCVAYGMTLSRLMQMVEDDFTPLIARASQEVWTDPETGYRRRLVSPTSRLLSGEVIEVEIDPGQRIEYGGSPRDGLEHHLVMLDGQLSMQIDGTTHHLGQGDCLRYQLRGGNVFQTPKNAGARYHLFIID</sequence>
<keyword evidence="1" id="KW-0238">DNA-binding</keyword>
<dbReference type="InterPro" id="IPR014710">
    <property type="entry name" value="RmlC-like_jellyroll"/>
</dbReference>
<reference evidence="3 4" key="1">
    <citation type="submission" date="2017-09" db="EMBL/GenBank/DDBJ databases">
        <title>Biodiversity and function of Thalassospira species in the particle-attached aromatic-hydrocarbon-degrading consortia from the surface seawater of the China South Sea.</title>
        <authorList>
            <person name="Dong C."/>
            <person name="Lai Q."/>
            <person name="Shao Z."/>
        </authorList>
    </citation>
    <scope>NUCLEOTIDE SEQUENCE [LARGE SCALE GENOMIC DNA]</scope>
    <source>
        <strain evidence="3 4">139Z-12</strain>
    </source>
</reference>
<accession>A0A2N3L333</accession>
<dbReference type="PANTHER" id="PTHR46797">
    <property type="entry name" value="HTH-TYPE TRANSCRIPTIONAL REGULATOR"/>
    <property type="match status" value="1"/>
</dbReference>
<gene>
    <name evidence="3" type="ORF">COO92_17785</name>
</gene>
<dbReference type="CDD" id="cd02209">
    <property type="entry name" value="cupin_XRE_C"/>
    <property type="match status" value="1"/>
</dbReference>
<dbReference type="InterPro" id="IPR010982">
    <property type="entry name" value="Lambda_DNA-bd_dom_sf"/>
</dbReference>
<proteinExistence type="predicted"/>
<dbReference type="InterPro" id="IPR050807">
    <property type="entry name" value="TransReg_Diox_bact_type"/>
</dbReference>
<dbReference type="Gene3D" id="1.10.260.40">
    <property type="entry name" value="lambda repressor-like DNA-binding domains"/>
    <property type="match status" value="1"/>
</dbReference>
<dbReference type="PANTHER" id="PTHR46797:SF10">
    <property type="entry name" value="BLR1115 PROTEIN"/>
    <property type="match status" value="1"/>
</dbReference>
<dbReference type="InterPro" id="IPR011051">
    <property type="entry name" value="RmlC_Cupin_sf"/>
</dbReference>
<dbReference type="InterPro" id="IPR001387">
    <property type="entry name" value="Cro/C1-type_HTH"/>
</dbReference>
<evidence type="ECO:0000259" key="2">
    <source>
        <dbReference type="PROSITE" id="PS50943"/>
    </source>
</evidence>
<organism evidence="3 4">
    <name type="scientific">Thalassospira lohafexi</name>
    <dbReference type="NCBI Taxonomy" id="744227"/>
    <lineage>
        <taxon>Bacteria</taxon>
        <taxon>Pseudomonadati</taxon>
        <taxon>Pseudomonadota</taxon>
        <taxon>Alphaproteobacteria</taxon>
        <taxon>Rhodospirillales</taxon>
        <taxon>Thalassospiraceae</taxon>
        <taxon>Thalassospira</taxon>
    </lineage>
</organism>
<dbReference type="SMART" id="SM00530">
    <property type="entry name" value="HTH_XRE"/>
    <property type="match status" value="1"/>
</dbReference>
<dbReference type="SUPFAM" id="SSF51182">
    <property type="entry name" value="RmlC-like cupins"/>
    <property type="match status" value="1"/>
</dbReference>
<dbReference type="CDD" id="cd00093">
    <property type="entry name" value="HTH_XRE"/>
    <property type="match status" value="1"/>
</dbReference>
<dbReference type="GO" id="GO:0005829">
    <property type="term" value="C:cytosol"/>
    <property type="evidence" value="ECO:0007669"/>
    <property type="project" value="TreeGrafter"/>
</dbReference>
<dbReference type="GO" id="GO:0003700">
    <property type="term" value="F:DNA-binding transcription factor activity"/>
    <property type="evidence" value="ECO:0007669"/>
    <property type="project" value="TreeGrafter"/>
</dbReference>
<dbReference type="GO" id="GO:0003677">
    <property type="term" value="F:DNA binding"/>
    <property type="evidence" value="ECO:0007669"/>
    <property type="project" value="UniProtKB-KW"/>
</dbReference>
<dbReference type="EMBL" id="NXGX01000007">
    <property type="protein sequence ID" value="PKR57215.1"/>
    <property type="molecule type" value="Genomic_DNA"/>
</dbReference>
<evidence type="ECO:0000313" key="4">
    <source>
        <dbReference type="Proteomes" id="UP000233332"/>
    </source>
</evidence>
<evidence type="ECO:0000313" key="3">
    <source>
        <dbReference type="EMBL" id="PKR57215.1"/>
    </source>
</evidence>
<dbReference type="Pfam" id="PF13560">
    <property type="entry name" value="HTH_31"/>
    <property type="match status" value="1"/>
</dbReference>
<evidence type="ECO:0000256" key="1">
    <source>
        <dbReference type="ARBA" id="ARBA00023125"/>
    </source>
</evidence>
<dbReference type="RefSeq" id="WP_101304348.1">
    <property type="nucleotide sequence ID" value="NZ_NXGX01000007.1"/>
</dbReference>
<dbReference type="SUPFAM" id="SSF47413">
    <property type="entry name" value="lambda repressor-like DNA-binding domains"/>
    <property type="match status" value="1"/>
</dbReference>
<comment type="caution">
    <text evidence="3">The sequence shown here is derived from an EMBL/GenBank/DDBJ whole genome shotgun (WGS) entry which is preliminary data.</text>
</comment>
<dbReference type="Gene3D" id="2.60.120.10">
    <property type="entry name" value="Jelly Rolls"/>
    <property type="match status" value="1"/>
</dbReference>
<dbReference type="PROSITE" id="PS50943">
    <property type="entry name" value="HTH_CROC1"/>
    <property type="match status" value="1"/>
</dbReference>
<feature type="domain" description="HTH cro/C1-type" evidence="2">
    <location>
        <begin position="12"/>
        <end position="66"/>
    </location>
</feature>
<name>A0A2N3L333_9PROT</name>